<protein>
    <submittedName>
        <fullName evidence="1">Uncharacterized protein</fullName>
    </submittedName>
</protein>
<evidence type="ECO:0000313" key="1">
    <source>
        <dbReference type="EMBL" id="QJC56927.1"/>
    </source>
</evidence>
<evidence type="ECO:0000313" key="2">
    <source>
        <dbReference type="Proteomes" id="UP000502041"/>
    </source>
</evidence>
<sequence>MAMALGLIVWCAIDIYISRQHVLVLAEERKTFNTLATSELKSTQLKSLSHEQRMAVKAVVDQLNISWHQVFEQLEKQAPEGIALLSIEPDGKNAVIKFQAEAKSLDSLLFYASSMENSGLFGRLSYTKHETFEQDPSKPIRLSFELGLIAPVMPVTPVKPVPFSSTVGNTE</sequence>
<dbReference type="Proteomes" id="UP000502041">
    <property type="component" value="Chromosome"/>
</dbReference>
<gene>
    <name evidence="1" type="ORF">HC248_02238</name>
</gene>
<accession>A0A6H2HAY7</accession>
<name>A0A6H2HAY7_9BURK</name>
<keyword evidence="2" id="KW-1185">Reference proteome</keyword>
<dbReference type="AlphaFoldDB" id="A0A6H2HAY7"/>
<dbReference type="EMBL" id="CP051461">
    <property type="protein sequence ID" value="QJC56927.1"/>
    <property type="molecule type" value="Genomic_DNA"/>
</dbReference>
<reference evidence="1 2" key="1">
    <citation type="submission" date="2020-04" db="EMBL/GenBank/DDBJ databases">
        <title>Complete genome of a Psychrophilic, Marine, Gas Vacuolate Bacterium Polaromonas vacuolata KCTC 22033T.</title>
        <authorList>
            <person name="Hwang K."/>
            <person name="Kim K.M."/>
        </authorList>
    </citation>
    <scope>NUCLEOTIDE SEQUENCE [LARGE SCALE GENOMIC DNA]</scope>
    <source>
        <strain evidence="1 2">KCTC 22033</strain>
    </source>
</reference>
<proteinExistence type="predicted"/>
<organism evidence="1 2">
    <name type="scientific">Polaromonas vacuolata</name>
    <dbReference type="NCBI Taxonomy" id="37448"/>
    <lineage>
        <taxon>Bacteria</taxon>
        <taxon>Pseudomonadati</taxon>
        <taxon>Pseudomonadota</taxon>
        <taxon>Betaproteobacteria</taxon>
        <taxon>Burkholderiales</taxon>
        <taxon>Comamonadaceae</taxon>
        <taxon>Polaromonas</taxon>
    </lineage>
</organism>
<dbReference type="KEGG" id="pvac:HC248_02238"/>